<feature type="region of interest" description="Disordered" evidence="1">
    <location>
        <begin position="81"/>
        <end position="114"/>
    </location>
</feature>
<accession>A0ABN2BV65</accession>
<gene>
    <name evidence="2" type="ORF">GCM10009741_57930</name>
</gene>
<protein>
    <submittedName>
        <fullName evidence="2">Uncharacterized protein</fullName>
    </submittedName>
</protein>
<proteinExistence type="predicted"/>
<name>A0ABN2BV65_9ACTN</name>
<feature type="region of interest" description="Disordered" evidence="1">
    <location>
        <begin position="1"/>
        <end position="66"/>
    </location>
</feature>
<evidence type="ECO:0000313" key="2">
    <source>
        <dbReference type="EMBL" id="GAA1546791.1"/>
    </source>
</evidence>
<comment type="caution">
    <text evidence="2">The sequence shown here is derived from an EMBL/GenBank/DDBJ whole genome shotgun (WGS) entry which is preliminary data.</text>
</comment>
<sequence>MLTADRPAVGRSAQSRFTLRQAERGSSAPQRPRAAWKPLSEFRPGTEQAPGSPPAEPLGFPSEWPRRRSGSLLALTLEGRRRAGKAALSTPVDNSVGKLWGAPRGAVDERGNRV</sequence>
<keyword evidence="3" id="KW-1185">Reference proteome</keyword>
<evidence type="ECO:0000256" key="1">
    <source>
        <dbReference type="SAM" id="MobiDB-lite"/>
    </source>
</evidence>
<dbReference type="EMBL" id="BAAANC010000003">
    <property type="protein sequence ID" value="GAA1546791.1"/>
    <property type="molecule type" value="Genomic_DNA"/>
</dbReference>
<evidence type="ECO:0000313" key="3">
    <source>
        <dbReference type="Proteomes" id="UP001500363"/>
    </source>
</evidence>
<dbReference type="Proteomes" id="UP001500363">
    <property type="component" value="Unassembled WGS sequence"/>
</dbReference>
<organism evidence="2 3">
    <name type="scientific">Kribbella lupini</name>
    <dbReference type="NCBI Taxonomy" id="291602"/>
    <lineage>
        <taxon>Bacteria</taxon>
        <taxon>Bacillati</taxon>
        <taxon>Actinomycetota</taxon>
        <taxon>Actinomycetes</taxon>
        <taxon>Propionibacteriales</taxon>
        <taxon>Kribbellaceae</taxon>
        <taxon>Kribbella</taxon>
    </lineage>
</organism>
<reference evidence="2 3" key="1">
    <citation type="journal article" date="2019" name="Int. J. Syst. Evol. Microbiol.">
        <title>The Global Catalogue of Microorganisms (GCM) 10K type strain sequencing project: providing services to taxonomists for standard genome sequencing and annotation.</title>
        <authorList>
            <consortium name="The Broad Institute Genomics Platform"/>
            <consortium name="The Broad Institute Genome Sequencing Center for Infectious Disease"/>
            <person name="Wu L."/>
            <person name="Ma J."/>
        </authorList>
    </citation>
    <scope>NUCLEOTIDE SEQUENCE [LARGE SCALE GENOMIC DNA]</scope>
    <source>
        <strain evidence="2 3">JCM 14303</strain>
    </source>
</reference>